<accession>A0A1M5KLY2</accession>
<protein>
    <submittedName>
        <fullName evidence="2">Uncharacterized protein</fullName>
    </submittedName>
</protein>
<organism evidence="2 3">
    <name type="scientific">Bradyrhizobium erythrophlei</name>
    <dbReference type="NCBI Taxonomy" id="1437360"/>
    <lineage>
        <taxon>Bacteria</taxon>
        <taxon>Pseudomonadati</taxon>
        <taxon>Pseudomonadota</taxon>
        <taxon>Alphaproteobacteria</taxon>
        <taxon>Hyphomicrobiales</taxon>
        <taxon>Nitrobacteraceae</taxon>
        <taxon>Bradyrhizobium</taxon>
    </lineage>
</organism>
<name>A0A1M5KLY2_9BRAD</name>
<dbReference type="AlphaFoldDB" id="A0A1M5KLY2"/>
<evidence type="ECO:0000313" key="2">
    <source>
        <dbReference type="EMBL" id="SHG53824.1"/>
    </source>
</evidence>
<evidence type="ECO:0000256" key="1">
    <source>
        <dbReference type="SAM" id="Phobius"/>
    </source>
</evidence>
<keyword evidence="1" id="KW-1133">Transmembrane helix</keyword>
<feature type="transmembrane region" description="Helical" evidence="1">
    <location>
        <begin position="6"/>
        <end position="31"/>
    </location>
</feature>
<gene>
    <name evidence="2" type="ORF">SAMN05444169_2943</name>
</gene>
<reference evidence="2 3" key="1">
    <citation type="submission" date="2016-11" db="EMBL/GenBank/DDBJ databases">
        <authorList>
            <person name="Jaros S."/>
            <person name="Januszkiewicz K."/>
            <person name="Wedrychowicz H."/>
        </authorList>
    </citation>
    <scope>NUCLEOTIDE SEQUENCE [LARGE SCALE GENOMIC DNA]</scope>
    <source>
        <strain evidence="2 3">GAS242</strain>
    </source>
</reference>
<evidence type="ECO:0000313" key="3">
    <source>
        <dbReference type="Proteomes" id="UP000190675"/>
    </source>
</evidence>
<proteinExistence type="predicted"/>
<dbReference type="Proteomes" id="UP000190675">
    <property type="component" value="Chromosome I"/>
</dbReference>
<keyword evidence="1" id="KW-0472">Membrane</keyword>
<sequence>METIKVAFANLFGSVIGIAGMLVGTLGWAYWRKSKTMSLIAPRPSAAWSSSG</sequence>
<keyword evidence="1" id="KW-0812">Transmembrane</keyword>
<dbReference type="EMBL" id="LT670818">
    <property type="protein sequence ID" value="SHG53824.1"/>
    <property type="molecule type" value="Genomic_DNA"/>
</dbReference>